<dbReference type="PANTHER" id="PTHR35007:SF3">
    <property type="entry name" value="POSSIBLE CONSERVED ALANINE RICH MEMBRANE PROTEIN"/>
    <property type="match status" value="1"/>
</dbReference>
<keyword evidence="4 7" id="KW-1133">Transmembrane helix</keyword>
<feature type="transmembrane region" description="Helical" evidence="7">
    <location>
        <begin position="88"/>
        <end position="112"/>
    </location>
</feature>
<dbReference type="AlphaFoldDB" id="A0A401W3Y6"/>
<proteinExistence type="predicted"/>
<gene>
    <name evidence="9" type="ORF">GKJPGBOP_03726</name>
</gene>
<evidence type="ECO:0000256" key="2">
    <source>
        <dbReference type="ARBA" id="ARBA00022475"/>
    </source>
</evidence>
<feature type="transmembrane region" description="Helical" evidence="7">
    <location>
        <begin position="243"/>
        <end position="269"/>
    </location>
</feature>
<dbReference type="InterPro" id="IPR018076">
    <property type="entry name" value="T2SS_GspF_dom"/>
</dbReference>
<feature type="transmembrane region" description="Helical" evidence="7">
    <location>
        <begin position="12"/>
        <end position="32"/>
    </location>
</feature>
<keyword evidence="2" id="KW-1003">Cell membrane</keyword>
<comment type="subcellular location">
    <subcellularLocation>
        <location evidence="1">Cell membrane</location>
        <topology evidence="1">Multi-pass membrane protein</topology>
    </subcellularLocation>
</comment>
<keyword evidence="10" id="KW-1185">Reference proteome</keyword>
<dbReference type="EMBL" id="BHZD01000001">
    <property type="protein sequence ID" value="GCD44039.1"/>
    <property type="molecule type" value="Genomic_DNA"/>
</dbReference>
<sequence>MSADAVSGAAREVVHTLGTVFLALATVVSAFTTAGDARGVRKVRRRAGTVLGKAVRHHEGTGRRLGPELKRGRGRRWPGAVRERAGPAVIAGAVAILVGGVTGGVLGLAVAYGAGRWRRRTQAQAVRQTAENTLRAALAPAADLLAACLAAGAGPRESAEAVGRSLGGTVGEQLWRVAAELRLGSDPATAWHRFGALPGARGLARCMERAGVSGVPAVEGVSRIAAELRAQESRSAAERARRAGVLVTMPLAACFLPAFLALGVVPVLVGLATALTQNS</sequence>
<dbReference type="Pfam" id="PF00482">
    <property type="entry name" value="T2SSF"/>
    <property type="match status" value="1"/>
</dbReference>
<dbReference type="GO" id="GO:0005886">
    <property type="term" value="C:plasma membrane"/>
    <property type="evidence" value="ECO:0007669"/>
    <property type="project" value="UniProtKB-SubCell"/>
</dbReference>
<feature type="domain" description="Type II secretion system protein GspF" evidence="8">
    <location>
        <begin position="142"/>
        <end position="263"/>
    </location>
</feature>
<dbReference type="PANTHER" id="PTHR35007">
    <property type="entry name" value="INTEGRAL MEMBRANE PROTEIN-RELATED"/>
    <property type="match status" value="1"/>
</dbReference>
<evidence type="ECO:0000256" key="3">
    <source>
        <dbReference type="ARBA" id="ARBA00022692"/>
    </source>
</evidence>
<evidence type="ECO:0000313" key="9">
    <source>
        <dbReference type="EMBL" id="GCD44039.1"/>
    </source>
</evidence>
<feature type="region of interest" description="Disordered" evidence="6">
    <location>
        <begin position="58"/>
        <end position="78"/>
    </location>
</feature>
<evidence type="ECO:0000256" key="6">
    <source>
        <dbReference type="SAM" id="MobiDB-lite"/>
    </source>
</evidence>
<name>A0A401W3Y6_STREY</name>
<evidence type="ECO:0000256" key="7">
    <source>
        <dbReference type="SAM" id="Phobius"/>
    </source>
</evidence>
<feature type="compositionally biased region" description="Basic and acidic residues" evidence="6">
    <location>
        <begin position="58"/>
        <end position="71"/>
    </location>
</feature>
<keyword evidence="3 7" id="KW-0812">Transmembrane</keyword>
<evidence type="ECO:0000256" key="1">
    <source>
        <dbReference type="ARBA" id="ARBA00004651"/>
    </source>
</evidence>
<evidence type="ECO:0000313" key="10">
    <source>
        <dbReference type="Proteomes" id="UP000286746"/>
    </source>
</evidence>
<protein>
    <submittedName>
        <fullName evidence="9">Membrane protein</fullName>
    </submittedName>
</protein>
<evidence type="ECO:0000259" key="8">
    <source>
        <dbReference type="Pfam" id="PF00482"/>
    </source>
</evidence>
<evidence type="ECO:0000256" key="5">
    <source>
        <dbReference type="ARBA" id="ARBA00023136"/>
    </source>
</evidence>
<reference evidence="9 10" key="1">
    <citation type="submission" date="2018-11" db="EMBL/GenBank/DDBJ databases">
        <title>Whole genome sequence of Streptomyces paromomycinus NBRC 15454(T).</title>
        <authorList>
            <person name="Komaki H."/>
            <person name="Tamura T."/>
        </authorList>
    </citation>
    <scope>NUCLEOTIDE SEQUENCE [LARGE SCALE GENOMIC DNA]</scope>
    <source>
        <strain evidence="9 10">NBRC 15454</strain>
    </source>
</reference>
<dbReference type="RefSeq" id="WP_125055014.1">
    <property type="nucleotide sequence ID" value="NZ_BHZD01000001.1"/>
</dbReference>
<keyword evidence="5 7" id="KW-0472">Membrane</keyword>
<accession>A0A401W3Y6</accession>
<dbReference type="Proteomes" id="UP000286746">
    <property type="component" value="Unassembled WGS sequence"/>
</dbReference>
<comment type="caution">
    <text evidence="9">The sequence shown here is derived from an EMBL/GenBank/DDBJ whole genome shotgun (WGS) entry which is preliminary data.</text>
</comment>
<organism evidence="9 10">
    <name type="scientific">Streptomyces paromomycinus</name>
    <name type="common">Streptomyces rimosus subsp. paromomycinus</name>
    <dbReference type="NCBI Taxonomy" id="92743"/>
    <lineage>
        <taxon>Bacteria</taxon>
        <taxon>Bacillati</taxon>
        <taxon>Actinomycetota</taxon>
        <taxon>Actinomycetes</taxon>
        <taxon>Kitasatosporales</taxon>
        <taxon>Streptomycetaceae</taxon>
        <taxon>Streptomyces</taxon>
    </lineage>
</organism>
<evidence type="ECO:0000256" key="4">
    <source>
        <dbReference type="ARBA" id="ARBA00022989"/>
    </source>
</evidence>